<dbReference type="Proteomes" id="UP001162480">
    <property type="component" value="Chromosome 10"/>
</dbReference>
<dbReference type="AlphaFoldDB" id="A0AA36B7V3"/>
<proteinExistence type="predicted"/>
<keyword evidence="2" id="KW-1185">Reference proteome</keyword>
<reference evidence="1" key="1">
    <citation type="submission" date="2023-08" db="EMBL/GenBank/DDBJ databases">
        <authorList>
            <person name="Alioto T."/>
            <person name="Alioto T."/>
            <person name="Gomez Garrido J."/>
        </authorList>
    </citation>
    <scope>NUCLEOTIDE SEQUENCE</scope>
</reference>
<accession>A0AA36B7V3</accession>
<organism evidence="1 2">
    <name type="scientific">Octopus vulgaris</name>
    <name type="common">Common octopus</name>
    <dbReference type="NCBI Taxonomy" id="6645"/>
    <lineage>
        <taxon>Eukaryota</taxon>
        <taxon>Metazoa</taxon>
        <taxon>Spiralia</taxon>
        <taxon>Lophotrochozoa</taxon>
        <taxon>Mollusca</taxon>
        <taxon>Cephalopoda</taxon>
        <taxon>Coleoidea</taxon>
        <taxon>Octopodiformes</taxon>
        <taxon>Octopoda</taxon>
        <taxon>Incirrata</taxon>
        <taxon>Octopodidae</taxon>
        <taxon>Octopus</taxon>
    </lineage>
</organism>
<gene>
    <name evidence="1" type="ORF">OCTVUL_1B010436</name>
</gene>
<sequence>MSVICPFCKALKCVGEYPVAYAAQTEMVRLPDLQNTRQLLLSLLLGQHLDLQQFMEKIDAYNTAFQMTSFGHKPIHEDSYMSTFKIQTQIYHWIGSILPVNNAEY</sequence>
<dbReference type="EMBL" id="OX597823">
    <property type="protein sequence ID" value="CAI9729043.1"/>
    <property type="molecule type" value="Genomic_DNA"/>
</dbReference>
<dbReference type="PANTHER" id="PTHR45786:SF74">
    <property type="entry name" value="ATP-DEPENDENT DNA HELICASE"/>
    <property type="match status" value="1"/>
</dbReference>
<name>A0AA36B7V3_OCTVU</name>
<protein>
    <submittedName>
        <fullName evidence="1">Uncharacterized protein</fullName>
    </submittedName>
</protein>
<evidence type="ECO:0000313" key="1">
    <source>
        <dbReference type="EMBL" id="CAI9729043.1"/>
    </source>
</evidence>
<evidence type="ECO:0000313" key="2">
    <source>
        <dbReference type="Proteomes" id="UP001162480"/>
    </source>
</evidence>
<dbReference type="PANTHER" id="PTHR45786">
    <property type="entry name" value="DNA BINDING PROTEIN-LIKE"/>
    <property type="match status" value="1"/>
</dbReference>